<organism evidence="1 2">
    <name type="scientific">Trifolium medium</name>
    <dbReference type="NCBI Taxonomy" id="97028"/>
    <lineage>
        <taxon>Eukaryota</taxon>
        <taxon>Viridiplantae</taxon>
        <taxon>Streptophyta</taxon>
        <taxon>Embryophyta</taxon>
        <taxon>Tracheophyta</taxon>
        <taxon>Spermatophyta</taxon>
        <taxon>Magnoliopsida</taxon>
        <taxon>eudicotyledons</taxon>
        <taxon>Gunneridae</taxon>
        <taxon>Pentapetalae</taxon>
        <taxon>rosids</taxon>
        <taxon>fabids</taxon>
        <taxon>Fabales</taxon>
        <taxon>Fabaceae</taxon>
        <taxon>Papilionoideae</taxon>
        <taxon>50 kb inversion clade</taxon>
        <taxon>NPAAA clade</taxon>
        <taxon>Hologalegina</taxon>
        <taxon>IRL clade</taxon>
        <taxon>Trifolieae</taxon>
        <taxon>Trifolium</taxon>
    </lineage>
</organism>
<name>A0A392T5P9_9FABA</name>
<proteinExistence type="predicted"/>
<dbReference type="EMBL" id="LXQA010507053">
    <property type="protein sequence ID" value="MCI56102.1"/>
    <property type="molecule type" value="Genomic_DNA"/>
</dbReference>
<comment type="caution">
    <text evidence="1">The sequence shown here is derived from an EMBL/GenBank/DDBJ whole genome shotgun (WGS) entry which is preliminary data.</text>
</comment>
<dbReference type="Proteomes" id="UP000265520">
    <property type="component" value="Unassembled WGS sequence"/>
</dbReference>
<evidence type="ECO:0000313" key="2">
    <source>
        <dbReference type="Proteomes" id="UP000265520"/>
    </source>
</evidence>
<dbReference type="AlphaFoldDB" id="A0A392T5P9"/>
<feature type="non-terminal residue" evidence="1">
    <location>
        <position position="1"/>
    </location>
</feature>
<evidence type="ECO:0000313" key="1">
    <source>
        <dbReference type="EMBL" id="MCI56102.1"/>
    </source>
</evidence>
<accession>A0A392T5P9</accession>
<protein>
    <submittedName>
        <fullName evidence="1">Uncharacterized protein</fullName>
    </submittedName>
</protein>
<sequence length="56" mass="5492">SGSVLGGAPSPESSCRRFSCSVSGDWCCFSGSVLVLCLSLLLGGGGGDISGGCRCF</sequence>
<keyword evidence="2" id="KW-1185">Reference proteome</keyword>
<reference evidence="1 2" key="1">
    <citation type="journal article" date="2018" name="Front. Plant Sci.">
        <title>Red Clover (Trifolium pratense) and Zigzag Clover (T. medium) - A Picture of Genomic Similarities and Differences.</title>
        <authorList>
            <person name="Dluhosova J."/>
            <person name="Istvanek J."/>
            <person name="Nedelnik J."/>
            <person name="Repkova J."/>
        </authorList>
    </citation>
    <scope>NUCLEOTIDE SEQUENCE [LARGE SCALE GENOMIC DNA]</scope>
    <source>
        <strain evidence="2">cv. 10/8</strain>
        <tissue evidence="1">Leaf</tissue>
    </source>
</reference>